<dbReference type="EMBL" id="CP051006">
    <property type="protein sequence ID" value="QNT92120.1"/>
    <property type="molecule type" value="Genomic_DNA"/>
</dbReference>
<gene>
    <name evidence="2" type="primary">mrsA</name>
    <name evidence="2" type="ORF">HEP81_01791</name>
</gene>
<dbReference type="Gene3D" id="3.40.50.150">
    <property type="entry name" value="Vaccinia Virus protein VP39"/>
    <property type="match status" value="1"/>
</dbReference>
<reference evidence="2 3" key="1">
    <citation type="submission" date="2020-04" db="EMBL/GenBank/DDBJ databases">
        <title>Characterization and engineering of Streptomyces griseofuscus DSM40191 as a potential heterologous host for expression of BGCs.</title>
        <authorList>
            <person name="Gren T."/>
            <person name="Whitford C.M."/>
            <person name="Mohite O.S."/>
            <person name="Joergensen T.S."/>
            <person name="Nielsen J.B."/>
            <person name="Lee S.Y."/>
            <person name="Weber T."/>
        </authorList>
    </citation>
    <scope>NUCLEOTIDE SEQUENCE [LARGE SCALE GENOMIC DNA]</scope>
    <source>
        <strain evidence="2 3">DSM 40191</strain>
    </source>
</reference>
<dbReference type="Pfam" id="PF13649">
    <property type="entry name" value="Methyltransf_25"/>
    <property type="match status" value="1"/>
</dbReference>
<name>A0A7H1PVP0_9ACTN</name>
<evidence type="ECO:0000259" key="1">
    <source>
        <dbReference type="Pfam" id="PF13649"/>
    </source>
</evidence>
<dbReference type="EC" id="2.1.1.243" evidence="2"/>
<feature type="domain" description="Methyltransferase" evidence="1">
    <location>
        <begin position="156"/>
        <end position="245"/>
    </location>
</feature>
<dbReference type="Gene3D" id="1.10.10.10">
    <property type="entry name" value="Winged helix-like DNA-binding domain superfamily/Winged helix DNA-binding domain"/>
    <property type="match status" value="1"/>
</dbReference>
<dbReference type="GO" id="GO:0008168">
    <property type="term" value="F:methyltransferase activity"/>
    <property type="evidence" value="ECO:0007669"/>
    <property type="project" value="UniProtKB-KW"/>
</dbReference>
<organism evidence="2 3">
    <name type="scientific">Streptomyces griseofuscus</name>
    <dbReference type="NCBI Taxonomy" id="146922"/>
    <lineage>
        <taxon>Bacteria</taxon>
        <taxon>Bacillati</taxon>
        <taxon>Actinomycetota</taxon>
        <taxon>Actinomycetes</taxon>
        <taxon>Kitasatosporales</taxon>
        <taxon>Streptomycetaceae</taxon>
        <taxon>Streptomyces</taxon>
    </lineage>
</organism>
<dbReference type="PROSITE" id="PS00018">
    <property type="entry name" value="EF_HAND_1"/>
    <property type="match status" value="1"/>
</dbReference>
<dbReference type="InterPro" id="IPR018247">
    <property type="entry name" value="EF_Hand_1_Ca_BS"/>
</dbReference>
<keyword evidence="2" id="KW-0489">Methyltransferase</keyword>
<dbReference type="SUPFAM" id="SSF53335">
    <property type="entry name" value="S-adenosyl-L-methionine-dependent methyltransferases"/>
    <property type="match status" value="1"/>
</dbReference>
<dbReference type="InterPro" id="IPR036388">
    <property type="entry name" value="WH-like_DNA-bd_sf"/>
</dbReference>
<dbReference type="RefSeq" id="WP_037661454.1">
    <property type="nucleotide sequence ID" value="NZ_JBEXUN010000050.1"/>
</dbReference>
<keyword evidence="2" id="KW-0808">Transferase</keyword>
<dbReference type="AlphaFoldDB" id="A0A7H1PVP0"/>
<accession>A0A7H1PVP0</accession>
<evidence type="ECO:0000313" key="2">
    <source>
        <dbReference type="EMBL" id="QNT92120.1"/>
    </source>
</evidence>
<dbReference type="InterPro" id="IPR041698">
    <property type="entry name" value="Methyltransf_25"/>
</dbReference>
<proteinExistence type="predicted"/>
<dbReference type="GO" id="GO:0032259">
    <property type="term" value="P:methylation"/>
    <property type="evidence" value="ECO:0007669"/>
    <property type="project" value="UniProtKB-KW"/>
</dbReference>
<dbReference type="Proteomes" id="UP000516422">
    <property type="component" value="Chromosome"/>
</dbReference>
<evidence type="ECO:0000313" key="3">
    <source>
        <dbReference type="Proteomes" id="UP000516422"/>
    </source>
</evidence>
<dbReference type="KEGG" id="sgf:HEP81_01791"/>
<protein>
    <submittedName>
        <fullName evidence="2">2-ketoarginine methyltransferase</fullName>
        <ecNumber evidence="2">2.1.1.243</ecNumber>
    </submittedName>
</protein>
<dbReference type="CDD" id="cd02440">
    <property type="entry name" value="AdoMet_MTases"/>
    <property type="match status" value="1"/>
</dbReference>
<sequence>MPIRESHLVRALEPFRGYVLSTMIFTLQQSGLQEEFAAGTTVDALAGAKKLDRARLAAMADYWVAAGLLDRSADGVLTLTDLARAYEEARPWYEMMVGGYGQTFLALGDHLAEGTGPAPRRGGYVGSGSCGISMHDSLPLLRKLLAEDGRDYRRLVDLGCGSGVYLTELCADYPQMTAVGIEPDADGAAAARAWVAGQPTADRVTIEQVDAVRWIENTEDKPDLAVYAFVIHEVLGQEGEEGVRRMLTKLFSESPELTLAVIDIDLKSADRAAMSQPLAQAYYNAYLLMHPFTSQRLESRQWWEKLFTECGLRIDAYDTTDPAMDSTGFCVGWVLRKADA</sequence>
<dbReference type="InterPro" id="IPR029063">
    <property type="entry name" value="SAM-dependent_MTases_sf"/>
</dbReference>